<evidence type="ECO:0000313" key="2">
    <source>
        <dbReference type="EMBL" id="OGF77177.1"/>
    </source>
</evidence>
<name>A0A1F5WNK5_9BACT</name>
<sequence>MSDEWHILPDGSRINAFQAKNSGISGPDVTAIETWRCPRAGDCGKVSSYSGSAPGAVEVGVAGMGAAAVAAGGNVGAAALLRPTRINSSTNVTGVEGGIRNENEQEQKAEGGSGGKGGISNAQGGNATGGSTGPVNVKAEGGKGGSVAKDAVNVSQKTETGDVKVDGAKIIGSGNSTNYNSSGSYSNSNSSAANYNSNYNSNSNKNVGGPVDVDVKVQPGQSDGKHGHHGKGWD</sequence>
<evidence type="ECO:0000313" key="3">
    <source>
        <dbReference type="Proteomes" id="UP000177723"/>
    </source>
</evidence>
<comment type="caution">
    <text evidence="2">The sequence shown here is derived from an EMBL/GenBank/DDBJ whole genome shotgun (WGS) entry which is preliminary data.</text>
</comment>
<proteinExistence type="predicted"/>
<gene>
    <name evidence="2" type="ORF">A3F23_01370</name>
</gene>
<feature type="compositionally biased region" description="Low complexity" evidence="1">
    <location>
        <begin position="173"/>
        <end position="206"/>
    </location>
</feature>
<feature type="compositionally biased region" description="Basic and acidic residues" evidence="1">
    <location>
        <begin position="99"/>
        <end position="109"/>
    </location>
</feature>
<feature type="region of interest" description="Disordered" evidence="1">
    <location>
        <begin position="88"/>
        <end position="234"/>
    </location>
</feature>
<reference evidence="2 3" key="1">
    <citation type="journal article" date="2016" name="Nat. Commun.">
        <title>Thousands of microbial genomes shed light on interconnected biogeochemical processes in an aquifer system.</title>
        <authorList>
            <person name="Anantharaman K."/>
            <person name="Brown C.T."/>
            <person name="Hug L.A."/>
            <person name="Sharon I."/>
            <person name="Castelle C.J."/>
            <person name="Probst A.J."/>
            <person name="Thomas B.C."/>
            <person name="Singh A."/>
            <person name="Wilkins M.J."/>
            <person name="Karaoz U."/>
            <person name="Brodie E.L."/>
            <person name="Williams K.H."/>
            <person name="Hubbard S.S."/>
            <person name="Banfield J.F."/>
        </authorList>
    </citation>
    <scope>NUCLEOTIDE SEQUENCE [LARGE SCALE GENOMIC DNA]</scope>
</reference>
<evidence type="ECO:0000256" key="1">
    <source>
        <dbReference type="SAM" id="MobiDB-lite"/>
    </source>
</evidence>
<protein>
    <submittedName>
        <fullName evidence="2">Uncharacterized protein</fullName>
    </submittedName>
</protein>
<accession>A0A1F5WNK5</accession>
<dbReference type="EMBL" id="MFHT01000031">
    <property type="protein sequence ID" value="OGF77177.1"/>
    <property type="molecule type" value="Genomic_DNA"/>
</dbReference>
<dbReference type="Proteomes" id="UP000177723">
    <property type="component" value="Unassembled WGS sequence"/>
</dbReference>
<dbReference type="AlphaFoldDB" id="A0A1F5WNK5"/>
<organism evidence="2 3">
    <name type="scientific">Candidatus Giovannonibacteria bacterium RIFCSPHIGHO2_12_FULL_43_15</name>
    <dbReference type="NCBI Taxonomy" id="1798341"/>
    <lineage>
        <taxon>Bacteria</taxon>
        <taxon>Candidatus Giovannoniibacteriota</taxon>
    </lineage>
</organism>